<reference evidence="11 12" key="1">
    <citation type="submission" date="2016-10" db="EMBL/GenBank/DDBJ databases">
        <authorList>
            <person name="de Groot N.N."/>
        </authorList>
    </citation>
    <scope>NUCLEOTIDE SEQUENCE [LARGE SCALE GENOMIC DNA]</scope>
    <source>
        <strain evidence="11 12">L 420-91</strain>
    </source>
</reference>
<evidence type="ECO:0000256" key="4">
    <source>
        <dbReference type="ARBA" id="ARBA00022857"/>
    </source>
</evidence>
<dbReference type="Proteomes" id="UP000826616">
    <property type="component" value="Chromosome"/>
</dbReference>
<dbReference type="RefSeq" id="WP_057898708.1">
    <property type="nucleotide sequence ID" value="NZ_CP080764.1"/>
</dbReference>
<evidence type="ECO:0000313" key="12">
    <source>
        <dbReference type="Proteomes" id="UP000198956"/>
    </source>
</evidence>
<evidence type="ECO:0000313" key="11">
    <source>
        <dbReference type="EMBL" id="SDG90111.1"/>
    </source>
</evidence>
<sequence length="201" mass="22622">MNHSIAKGKVATVIQERRTIKKFKSDSVSLEILNELLNVAVWAPNHGLREPWRFIVFKDSGKTVLTNAISEFLIHGPLKMDVETVNKRMDYFKSIPLLLLVVMPLHPNEHERDEDFAAASALIQNLQLAAWEIGIGVLWRTNPFLQEEDVKEKLGVGRDERIVGLLQIGYPEQIPPAHPRTAAENLLTVIDHPDVPVQTGS</sequence>
<evidence type="ECO:0000256" key="1">
    <source>
        <dbReference type="ARBA" id="ARBA00007118"/>
    </source>
</evidence>
<comment type="cofactor">
    <cofactor evidence="8">
        <name>FMN</name>
        <dbReference type="ChEBI" id="CHEBI:58210"/>
    </cofactor>
    <text evidence="8">Binds 1 FMN per subunit.</text>
</comment>
<dbReference type="Proteomes" id="UP000198956">
    <property type="component" value="Unassembled WGS sequence"/>
</dbReference>
<evidence type="ECO:0000256" key="8">
    <source>
        <dbReference type="PIRSR" id="PIRSR000232-1"/>
    </source>
</evidence>
<dbReference type="InterPro" id="IPR000415">
    <property type="entry name" value="Nitroreductase-like"/>
</dbReference>
<dbReference type="InterPro" id="IPR052530">
    <property type="entry name" value="NAD(P)H_nitroreductase"/>
</dbReference>
<dbReference type="Pfam" id="PF00881">
    <property type="entry name" value="Nitroreductase"/>
    <property type="match status" value="1"/>
</dbReference>
<dbReference type="GeneID" id="97141729"/>
<dbReference type="InterPro" id="IPR029479">
    <property type="entry name" value="Nitroreductase"/>
</dbReference>
<accession>A0A1G7Y136</accession>
<evidence type="ECO:0000256" key="3">
    <source>
        <dbReference type="ARBA" id="ARBA00022643"/>
    </source>
</evidence>
<proteinExistence type="inferred from homology"/>
<keyword evidence="2 7" id="KW-0285">Flavoprotein</keyword>
<dbReference type="CDD" id="cd02135">
    <property type="entry name" value="YdjA-like"/>
    <property type="match status" value="1"/>
</dbReference>
<dbReference type="OrthoDB" id="9804207at2"/>
<comment type="similarity">
    <text evidence="1 7">Belongs to the nitroreductase family.</text>
</comment>
<organism evidence="11 12">
    <name type="scientific">Aneurinibacillus thermoaerophilus</name>
    <dbReference type="NCBI Taxonomy" id="143495"/>
    <lineage>
        <taxon>Bacteria</taxon>
        <taxon>Bacillati</taxon>
        <taxon>Bacillota</taxon>
        <taxon>Bacilli</taxon>
        <taxon>Bacillales</taxon>
        <taxon>Paenibacillaceae</taxon>
        <taxon>Aneurinibacillus group</taxon>
        <taxon>Aneurinibacillus</taxon>
    </lineage>
</organism>
<evidence type="ECO:0000256" key="6">
    <source>
        <dbReference type="ARBA" id="ARBA00023027"/>
    </source>
</evidence>
<feature type="binding site" evidence="8">
    <location>
        <position position="46"/>
    </location>
    <ligand>
        <name>FMN</name>
        <dbReference type="ChEBI" id="CHEBI:58210"/>
        <note>ligand shared between dimeric partners</note>
    </ligand>
</feature>
<protein>
    <recommendedName>
        <fullName evidence="7">Putative NAD(P)H nitroreductase</fullName>
        <ecNumber evidence="7">1.-.-.-</ecNumber>
    </recommendedName>
</protein>
<dbReference type="GO" id="GO:0016491">
    <property type="term" value="F:oxidoreductase activity"/>
    <property type="evidence" value="ECO:0007669"/>
    <property type="project" value="UniProtKB-UniRule"/>
</dbReference>
<evidence type="ECO:0000259" key="9">
    <source>
        <dbReference type="Pfam" id="PF00881"/>
    </source>
</evidence>
<evidence type="ECO:0000313" key="13">
    <source>
        <dbReference type="Proteomes" id="UP000826616"/>
    </source>
</evidence>
<feature type="binding site" description="in other chain" evidence="8">
    <location>
        <begin position="17"/>
        <end position="19"/>
    </location>
    <ligand>
        <name>FMN</name>
        <dbReference type="ChEBI" id="CHEBI:58210"/>
        <note>ligand shared between dimeric partners</note>
    </ligand>
</feature>
<evidence type="ECO:0000256" key="7">
    <source>
        <dbReference type="PIRNR" id="PIRNR000232"/>
    </source>
</evidence>
<dbReference type="EMBL" id="CP080764">
    <property type="protein sequence ID" value="QYY41313.1"/>
    <property type="molecule type" value="Genomic_DNA"/>
</dbReference>
<evidence type="ECO:0000256" key="5">
    <source>
        <dbReference type="ARBA" id="ARBA00023002"/>
    </source>
</evidence>
<dbReference type="SUPFAM" id="SSF55469">
    <property type="entry name" value="FMN-dependent nitroreductase-like"/>
    <property type="match status" value="1"/>
</dbReference>
<evidence type="ECO:0000313" key="10">
    <source>
        <dbReference type="EMBL" id="QYY41313.1"/>
    </source>
</evidence>
<dbReference type="PIRSF" id="PIRSF000232">
    <property type="entry name" value="YdjA"/>
    <property type="match status" value="1"/>
</dbReference>
<name>A0A1G7Y136_ANETH</name>
<feature type="domain" description="Nitroreductase" evidence="9">
    <location>
        <begin position="14"/>
        <end position="170"/>
    </location>
</feature>
<keyword evidence="5 7" id="KW-0560">Oxidoreductase</keyword>
<keyword evidence="13" id="KW-1185">Reference proteome</keyword>
<dbReference type="PANTHER" id="PTHR43821">
    <property type="entry name" value="NAD(P)H NITROREDUCTASE YDJA-RELATED"/>
    <property type="match status" value="1"/>
</dbReference>
<keyword evidence="6 7" id="KW-0520">NAD</keyword>
<feature type="binding site" description="in other chain" evidence="8">
    <location>
        <begin position="139"/>
        <end position="141"/>
    </location>
    <ligand>
        <name>FMN</name>
        <dbReference type="ChEBI" id="CHEBI:58210"/>
        <note>ligand shared between dimeric partners</note>
    </ligand>
</feature>
<dbReference type="AlphaFoldDB" id="A0A1G7Y136"/>
<keyword evidence="4 7" id="KW-0521">NADP</keyword>
<dbReference type="EMBL" id="FNDE01000005">
    <property type="protein sequence ID" value="SDG90111.1"/>
    <property type="molecule type" value="Genomic_DNA"/>
</dbReference>
<evidence type="ECO:0000256" key="2">
    <source>
        <dbReference type="ARBA" id="ARBA00022630"/>
    </source>
</evidence>
<reference evidence="10 13" key="2">
    <citation type="submission" date="2021-08" db="EMBL/GenBank/DDBJ databases">
        <title>Complete genome sequence of the strain Aneurinibacillus thermoaerophilus CCM 8960.</title>
        <authorList>
            <person name="Musilova J."/>
            <person name="Kourilova X."/>
            <person name="Pernicova I."/>
            <person name="Bezdicek M."/>
            <person name="Lengerova M."/>
            <person name="Obruca S."/>
            <person name="Sedlar K."/>
        </authorList>
    </citation>
    <scope>NUCLEOTIDE SEQUENCE [LARGE SCALE GENOMIC DNA]</scope>
    <source>
        <strain evidence="10 13">CCM 8960</strain>
    </source>
</reference>
<dbReference type="InterPro" id="IPR026021">
    <property type="entry name" value="YdjA-like"/>
</dbReference>
<dbReference type="PANTHER" id="PTHR43821:SF1">
    <property type="entry name" value="NAD(P)H NITROREDUCTASE YDJA-RELATED"/>
    <property type="match status" value="1"/>
</dbReference>
<gene>
    <name evidence="10" type="ORF">K3F53_10145</name>
    <name evidence="11" type="ORF">SAMN04489735_100562</name>
</gene>
<dbReference type="EC" id="1.-.-.-" evidence="7"/>
<keyword evidence="3 7" id="KW-0288">FMN</keyword>
<dbReference type="Gene3D" id="3.40.109.10">
    <property type="entry name" value="NADH Oxidase"/>
    <property type="match status" value="1"/>
</dbReference>